<dbReference type="EMBL" id="LR586016">
    <property type="protein sequence ID" value="VIP00645.1"/>
    <property type="molecule type" value="Genomic_DNA"/>
</dbReference>
<dbReference type="Gene3D" id="1.10.510.10">
    <property type="entry name" value="Transferase(Phosphotransferase) domain 1"/>
    <property type="match status" value="1"/>
</dbReference>
<dbReference type="Pfam" id="PF00069">
    <property type="entry name" value="Pkinase"/>
    <property type="match status" value="1"/>
</dbReference>
<proteinExistence type="predicted"/>
<dbReference type="InterPro" id="IPR012334">
    <property type="entry name" value="Pectin_lyas_fold"/>
</dbReference>
<keyword evidence="1" id="KW-0808">Transferase</keyword>
<dbReference type="PANTHER" id="PTHR43289">
    <property type="entry name" value="MITOGEN-ACTIVATED PROTEIN KINASE KINASE KINASE 20-RELATED"/>
    <property type="match status" value="1"/>
</dbReference>
<dbReference type="SUPFAM" id="SSF56112">
    <property type="entry name" value="Protein kinase-like (PK-like)"/>
    <property type="match status" value="1"/>
</dbReference>
<evidence type="ECO:0000256" key="6">
    <source>
        <dbReference type="SAM" id="MobiDB-lite"/>
    </source>
</evidence>
<dbReference type="PROSITE" id="PS00107">
    <property type="entry name" value="PROTEIN_KINASE_ATP"/>
    <property type="match status" value="1"/>
</dbReference>
<dbReference type="InParanoid" id="A0A6C2YHV9"/>
<dbReference type="SMART" id="SM00220">
    <property type="entry name" value="S_TKc"/>
    <property type="match status" value="1"/>
</dbReference>
<keyword evidence="8" id="KW-0723">Serine/threonine-protein kinase</keyword>
<feature type="domain" description="Protein kinase" evidence="7">
    <location>
        <begin position="106"/>
        <end position="370"/>
    </location>
</feature>
<feature type="compositionally biased region" description="Polar residues" evidence="6">
    <location>
        <begin position="1"/>
        <end position="15"/>
    </location>
</feature>
<dbReference type="InterPro" id="IPR011009">
    <property type="entry name" value="Kinase-like_dom_sf"/>
</dbReference>
<sequence length="1303" mass="141455">MTPSTPDPKGSTSTRRPPAIPQDGTSPISSGSTQSRIQPLVSSEPLDSLGPTPQPVSPSAITPKDGVPAVEQDDETPTIISSNAHRPIAPETLLNKSLQGRRLGHFELIEPVGVGGMAAVIRARDLDLGRIVALKILPPEMAVDPENITRFKQEGRAAARLDHENVARVYFCGEDQGLHFIAFEFVEGDNLKILLDRRGPLPVPESVSYLLQIATGLAHAMQRGVVHRDIKPSNILITPDGKAKIVDMGLARNLDPQTSVDGGLTQSGVTLGTFDYISPEQALEPRSADSRSDIYSLGCTFYHILTGQSPVPEGTAAKKLHFHQHRNPLDPRTLRPDLPDELTAILGRMMAKRPEDRYQRPEELIAHLLSVANQLQMPADQLPNDPRIVAAGSSMYDPTPLPPPPRLSPIVALAAILATIAVIFLTGGFGDSRALVDDTNPPLWSNDRVAGGSAIGATPAPEPPNPTGVAANPPVPLPNNPMPANLPLTPQNISTVSELLDRIRQPVVHLRLQPGVYDLTDGGLAMAMFEGQRLILEGSDPSDPPLIKLAYAPVDSGLGRPMALTLRGKSGRENRTQAILRGLHFEIVTPGESLAEAAAIQVIGMDQIELDRCTFVADPGSIPGAISYAAAVMIGRKPNPTPGLNTGDSPFLKMEQCYFGPGAVAVELDQQSLVEARDCAFGPSNALFRVRELDRNAARSTINASSAITLERCSTVHEAGAVVELDSRIGCTIEVGHCLFTSVLPPEIPTPTLTMPGMPEPEPARTAVMIRQIGELSDNTRYRPLRRNGKPLKNGYYQVSAARIGKRIEPIQNIREENRAISDPAAILLGNSPWAEANPLDPDLTPEKSFRVRIDDAALRAPLPPPRIGEGVLGAMDLLGSRLYDLPLPKVGVAKSGPGKVKIWDPLGRDRAEDGVFRSLAEAFASAQPGDEIQIRHNGWLEIEPQDLSRVGYEVTLKPASGSFPVLGFARTTKSKSKAMFQLAESKLTLENLQISLRADSTRPETTTALVSINGSGDCTLRNCIITLESQDDARPTILSLIDTTPNSTLDTRVDPRIHMENSWVRGRGDFLTVRPSRPFELELDQSLVALDGSLLRVDPASKMPPAKFAQVKLNRVTTFLTEHLAHLQALPRLERVGMNLLGLVPLHVEATGCLFAPASNPATAFIRFDRLESDSAVQERELLVWKNARQNIYGYSNQPTLIQVSPENTESMPLKPYDIDRWLSLTHETGRPFGAIKFRLRLPLNDRNTLLTVQPDDFRLISVTPPPIKLGSADLSVIGADIERLPRLLENRLEDPMSTRLP</sequence>
<dbReference type="Proteomes" id="UP000464378">
    <property type="component" value="Chromosome"/>
</dbReference>
<dbReference type="PROSITE" id="PS50011">
    <property type="entry name" value="PROTEIN_KINASE_DOM"/>
    <property type="match status" value="1"/>
</dbReference>
<feature type="compositionally biased region" description="Polar residues" evidence="6">
    <location>
        <begin position="23"/>
        <end position="41"/>
    </location>
</feature>
<evidence type="ECO:0000313" key="9">
    <source>
        <dbReference type="Proteomes" id="UP000464378"/>
    </source>
</evidence>
<dbReference type="Gene3D" id="3.30.200.20">
    <property type="entry name" value="Phosphorylase Kinase, domain 1"/>
    <property type="match status" value="1"/>
</dbReference>
<evidence type="ECO:0000256" key="4">
    <source>
        <dbReference type="ARBA" id="ARBA00022840"/>
    </source>
</evidence>
<dbReference type="PANTHER" id="PTHR43289:SF6">
    <property type="entry name" value="SERINE_THREONINE-PROTEIN KINASE NEKL-3"/>
    <property type="match status" value="1"/>
</dbReference>
<feature type="region of interest" description="Disordered" evidence="6">
    <location>
        <begin position="448"/>
        <end position="469"/>
    </location>
</feature>
<evidence type="ECO:0000256" key="5">
    <source>
        <dbReference type="PROSITE-ProRule" id="PRU10141"/>
    </source>
</evidence>
<reference evidence="8" key="1">
    <citation type="submission" date="2019-04" db="EMBL/GenBank/DDBJ databases">
        <authorList>
            <consortium name="Science for Life Laboratories"/>
        </authorList>
    </citation>
    <scope>NUCLEOTIDE SEQUENCE</scope>
    <source>
        <strain evidence="8">MBLW1</strain>
    </source>
</reference>
<feature type="region of interest" description="Disordered" evidence="6">
    <location>
        <begin position="1"/>
        <end position="71"/>
    </location>
</feature>
<dbReference type="CDD" id="cd14014">
    <property type="entry name" value="STKc_PknB_like"/>
    <property type="match status" value="1"/>
</dbReference>
<evidence type="ECO:0000259" key="7">
    <source>
        <dbReference type="PROSITE" id="PS50011"/>
    </source>
</evidence>
<keyword evidence="4 5" id="KW-0067">ATP-binding</keyword>
<evidence type="ECO:0000313" key="8">
    <source>
        <dbReference type="EMBL" id="VIP00645.1"/>
    </source>
</evidence>
<evidence type="ECO:0000256" key="2">
    <source>
        <dbReference type="ARBA" id="ARBA00022741"/>
    </source>
</evidence>
<protein>
    <recommendedName>
        <fullName evidence="7">Protein kinase domain-containing protein</fullName>
    </recommendedName>
</protein>
<dbReference type="GO" id="GO:0005524">
    <property type="term" value="F:ATP binding"/>
    <property type="evidence" value="ECO:0007669"/>
    <property type="project" value="UniProtKB-UniRule"/>
</dbReference>
<name>A0A6C2YHV9_9BACT</name>
<keyword evidence="3 8" id="KW-0418">Kinase</keyword>
<dbReference type="InterPro" id="IPR017441">
    <property type="entry name" value="Protein_kinase_ATP_BS"/>
</dbReference>
<dbReference type="InterPro" id="IPR000719">
    <property type="entry name" value="Prot_kinase_dom"/>
</dbReference>
<gene>
    <name evidence="8" type="ORF">GMBLW1_33150</name>
</gene>
<feature type="binding site" evidence="5">
    <location>
        <position position="135"/>
    </location>
    <ligand>
        <name>ATP</name>
        <dbReference type="ChEBI" id="CHEBI:30616"/>
    </ligand>
</feature>
<organism evidence="8">
    <name type="scientific">Tuwongella immobilis</name>
    <dbReference type="NCBI Taxonomy" id="692036"/>
    <lineage>
        <taxon>Bacteria</taxon>
        <taxon>Pseudomonadati</taxon>
        <taxon>Planctomycetota</taxon>
        <taxon>Planctomycetia</taxon>
        <taxon>Gemmatales</taxon>
        <taxon>Gemmataceae</taxon>
        <taxon>Tuwongella</taxon>
    </lineage>
</organism>
<dbReference type="InterPro" id="IPR008271">
    <property type="entry name" value="Ser/Thr_kinase_AS"/>
</dbReference>
<dbReference type="PROSITE" id="PS00108">
    <property type="entry name" value="PROTEIN_KINASE_ST"/>
    <property type="match status" value="1"/>
</dbReference>
<dbReference type="KEGG" id="tim:GMBLW1_33150"/>
<evidence type="ECO:0000256" key="3">
    <source>
        <dbReference type="ARBA" id="ARBA00022777"/>
    </source>
</evidence>
<dbReference type="EMBL" id="LR593887">
    <property type="protein sequence ID" value="VTR96708.1"/>
    <property type="molecule type" value="Genomic_DNA"/>
</dbReference>
<accession>A0A6C2YHV9</accession>
<dbReference type="Gene3D" id="2.160.20.10">
    <property type="entry name" value="Single-stranded right-handed beta-helix, Pectin lyase-like"/>
    <property type="match status" value="1"/>
</dbReference>
<keyword evidence="2 5" id="KW-0547">Nucleotide-binding</keyword>
<keyword evidence="9" id="KW-1185">Reference proteome</keyword>
<dbReference type="GO" id="GO:0004674">
    <property type="term" value="F:protein serine/threonine kinase activity"/>
    <property type="evidence" value="ECO:0007669"/>
    <property type="project" value="UniProtKB-KW"/>
</dbReference>
<evidence type="ECO:0000256" key="1">
    <source>
        <dbReference type="ARBA" id="ARBA00022679"/>
    </source>
</evidence>